<reference evidence="1 2" key="1">
    <citation type="submission" date="2014-06" db="EMBL/GenBank/DDBJ databases">
        <title>Draft genome sequence of Paenibacillus sp. MSt1.</title>
        <authorList>
            <person name="Aw Y.K."/>
            <person name="Ong K.S."/>
            <person name="Gan H.M."/>
            <person name="Lee S.M."/>
        </authorList>
    </citation>
    <scope>NUCLEOTIDE SEQUENCE [LARGE SCALE GENOMIC DNA]</scope>
    <source>
        <strain evidence="1 2">MSt1</strain>
    </source>
</reference>
<dbReference type="EMBL" id="JNVM01000012">
    <property type="protein sequence ID" value="KEQ25091.1"/>
    <property type="molecule type" value="Genomic_DNA"/>
</dbReference>
<comment type="caution">
    <text evidence="1">The sequence shown here is derived from an EMBL/GenBank/DDBJ whole genome shotgun (WGS) entry which is preliminary data.</text>
</comment>
<dbReference type="InterPro" id="IPR019618">
    <property type="entry name" value="Spore_germination_GerPA"/>
</dbReference>
<name>A0A081P318_9BACL</name>
<keyword evidence="2" id="KW-1185">Reference proteome</keyword>
<evidence type="ECO:0000313" key="2">
    <source>
        <dbReference type="Proteomes" id="UP000028123"/>
    </source>
</evidence>
<organism evidence="1 2">
    <name type="scientific">Paenibacillus tyrfis</name>
    <dbReference type="NCBI Taxonomy" id="1501230"/>
    <lineage>
        <taxon>Bacteria</taxon>
        <taxon>Bacillati</taxon>
        <taxon>Bacillota</taxon>
        <taxon>Bacilli</taxon>
        <taxon>Bacillales</taxon>
        <taxon>Paenibacillaceae</taxon>
        <taxon>Paenibacillus</taxon>
    </lineage>
</organism>
<protein>
    <submittedName>
        <fullName evidence="1">Uncharacterized protein</fullName>
    </submittedName>
</protein>
<dbReference type="AlphaFoldDB" id="A0A081P318"/>
<sequence length="82" mass="8589">MPNIINVFNIKTNGLSKNANIDFGTTVQSGHTVNVKVVGANFANGDFSPVSSLMINAGVDPDVIDQNQNTFGSPITPVVNTV</sequence>
<proteinExistence type="predicted"/>
<dbReference type="Pfam" id="PF10676">
    <property type="entry name" value="gerPA"/>
    <property type="match status" value="1"/>
</dbReference>
<dbReference type="OrthoDB" id="2899658at2"/>
<dbReference type="eggNOG" id="ENOG5033I29">
    <property type="taxonomic scope" value="Bacteria"/>
</dbReference>
<evidence type="ECO:0000313" key="1">
    <source>
        <dbReference type="EMBL" id="KEQ25091.1"/>
    </source>
</evidence>
<gene>
    <name evidence="1" type="ORF">ET33_05210</name>
</gene>
<accession>A0A081P318</accession>
<dbReference type="RefSeq" id="WP_036683554.1">
    <property type="nucleotide sequence ID" value="NZ_FYEP01000020.1"/>
</dbReference>
<dbReference type="Proteomes" id="UP000028123">
    <property type="component" value="Unassembled WGS sequence"/>
</dbReference>